<proteinExistence type="predicted"/>
<dbReference type="OrthoDB" id="9813491at2"/>
<evidence type="ECO:0000313" key="1">
    <source>
        <dbReference type="EMBL" id="KOO48754.1"/>
    </source>
</evidence>
<name>A0A0M0LCE4_9BACL</name>
<comment type="caution">
    <text evidence="1">The sequence shown here is derived from an EMBL/GenBank/DDBJ whole genome shotgun (WGS) entry which is preliminary data.</text>
</comment>
<dbReference type="RefSeq" id="WP_053416939.1">
    <property type="nucleotide sequence ID" value="NZ_LILB01000005.1"/>
</dbReference>
<dbReference type="STRING" id="263475.AMD00_09995"/>
<dbReference type="GO" id="GO:0016787">
    <property type="term" value="F:hydrolase activity"/>
    <property type="evidence" value="ECO:0007669"/>
    <property type="project" value="UniProtKB-KW"/>
</dbReference>
<dbReference type="PATRIC" id="fig|263475.3.peg.3205"/>
<protein>
    <submittedName>
        <fullName evidence="1">Phosphoribosyl-ATP pyrophosphohydrolase</fullName>
    </submittedName>
</protein>
<dbReference type="AlphaFoldDB" id="A0A0M0LCE4"/>
<dbReference type="Proteomes" id="UP000036867">
    <property type="component" value="Unassembled WGS sequence"/>
</dbReference>
<reference evidence="2" key="1">
    <citation type="submission" date="2015-08" db="EMBL/GenBank/DDBJ databases">
        <title>Fjat-10028 dsm 16317.</title>
        <authorList>
            <person name="Liu B."/>
            <person name="Wang J."/>
            <person name="Zhu Y."/>
            <person name="Liu G."/>
            <person name="Chen Q."/>
            <person name="Chen Z."/>
            <person name="Lan J."/>
            <person name="Che J."/>
            <person name="Ge C."/>
            <person name="Shi H."/>
            <person name="Pan Z."/>
            <person name="Liu X."/>
        </authorList>
    </citation>
    <scope>NUCLEOTIDE SEQUENCE [LARGE SCALE GENOMIC DNA]</scope>
    <source>
        <strain evidence="2">DSM 16317</strain>
    </source>
</reference>
<dbReference type="CDD" id="cd11532">
    <property type="entry name" value="NTP-PPase_COG4997"/>
    <property type="match status" value="1"/>
</dbReference>
<dbReference type="EMBL" id="LILB01000005">
    <property type="protein sequence ID" value="KOO48754.1"/>
    <property type="molecule type" value="Genomic_DNA"/>
</dbReference>
<evidence type="ECO:0000313" key="2">
    <source>
        <dbReference type="Proteomes" id="UP000036867"/>
    </source>
</evidence>
<keyword evidence="1" id="KW-0378">Hydrolase</keyword>
<gene>
    <name evidence="1" type="ORF">AMD00_09995</name>
</gene>
<dbReference type="GeneID" id="301136432"/>
<dbReference type="SUPFAM" id="SSF101386">
    <property type="entry name" value="all-alpha NTP pyrophosphatases"/>
    <property type="match status" value="1"/>
</dbReference>
<organism evidence="1 2">
    <name type="scientific">Viridibacillus arvi</name>
    <dbReference type="NCBI Taxonomy" id="263475"/>
    <lineage>
        <taxon>Bacteria</taxon>
        <taxon>Bacillati</taxon>
        <taxon>Bacillota</taxon>
        <taxon>Bacilli</taxon>
        <taxon>Bacillales</taxon>
        <taxon>Caryophanaceae</taxon>
        <taxon>Viridibacillus</taxon>
    </lineage>
</organism>
<sequence length="108" mass="12361">MPTYNKLVRDLIPQIIEMSGKECTSRALAPKEYLAEIKLKMLEEALEFKEAEKPKDAIEELADILELVHASLAVYEISYEELEQIRLSKKEERGGFSEGIYLLEVEGD</sequence>
<accession>A0A0M0LCE4</accession>
<dbReference type="InterPro" id="IPR038735">
    <property type="entry name" value="MSMEG_1276-like_NTP-PPase_dom"/>
</dbReference>
<keyword evidence="2" id="KW-1185">Reference proteome</keyword>